<dbReference type="InterPro" id="IPR008995">
    <property type="entry name" value="Mo/tungstate-bd_C_term_dom"/>
</dbReference>
<dbReference type="AlphaFoldDB" id="A0A2N3L277"/>
<keyword evidence="6" id="KW-1278">Translocase</keyword>
<dbReference type="Proteomes" id="UP000233332">
    <property type="component" value="Unassembled WGS sequence"/>
</dbReference>
<reference evidence="9 10" key="1">
    <citation type="submission" date="2017-09" db="EMBL/GenBank/DDBJ databases">
        <title>Biodiversity and function of Thalassospira species in the particle-attached aromatic-hydrocarbon-degrading consortia from the surface seawater of the China South Sea.</title>
        <authorList>
            <person name="Dong C."/>
            <person name="Lai Q."/>
            <person name="Shao Z."/>
        </authorList>
    </citation>
    <scope>NUCLEOTIDE SEQUENCE [LARGE SCALE GENOMIC DNA]</scope>
    <source>
        <strain evidence="9 10">139Z-12</strain>
    </source>
</reference>
<dbReference type="GO" id="GO:0055052">
    <property type="term" value="C:ATP-binding cassette (ABC) transporter complex, substrate-binding subunit-containing"/>
    <property type="evidence" value="ECO:0007669"/>
    <property type="project" value="TreeGrafter"/>
</dbReference>
<dbReference type="PANTHER" id="PTHR43875">
    <property type="entry name" value="MALTODEXTRIN IMPORT ATP-BINDING PROTEIN MSMX"/>
    <property type="match status" value="1"/>
</dbReference>
<dbReference type="EMBL" id="NXGX01000008">
    <property type="protein sequence ID" value="PKR56908.1"/>
    <property type="molecule type" value="Genomic_DNA"/>
</dbReference>
<dbReference type="SUPFAM" id="SSF52540">
    <property type="entry name" value="P-loop containing nucleoside triphosphate hydrolases"/>
    <property type="match status" value="1"/>
</dbReference>
<keyword evidence="5 9" id="KW-0067">ATP-binding</keyword>
<name>A0A2N3L277_9PROT</name>
<keyword evidence="7" id="KW-0472">Membrane</keyword>
<dbReference type="InterPro" id="IPR027417">
    <property type="entry name" value="P-loop_NTPase"/>
</dbReference>
<organism evidence="9 10">
    <name type="scientific">Thalassospira lohafexi</name>
    <dbReference type="NCBI Taxonomy" id="744227"/>
    <lineage>
        <taxon>Bacteria</taxon>
        <taxon>Pseudomonadati</taxon>
        <taxon>Pseudomonadota</taxon>
        <taxon>Alphaproteobacteria</taxon>
        <taxon>Rhodospirillales</taxon>
        <taxon>Thalassospiraceae</taxon>
        <taxon>Thalassospira</taxon>
    </lineage>
</organism>
<evidence type="ECO:0000256" key="7">
    <source>
        <dbReference type="ARBA" id="ARBA00023136"/>
    </source>
</evidence>
<dbReference type="PROSITE" id="PS50893">
    <property type="entry name" value="ABC_TRANSPORTER_2"/>
    <property type="match status" value="1"/>
</dbReference>
<dbReference type="RefSeq" id="WP_101304420.1">
    <property type="nucleotide sequence ID" value="NZ_NXGX01000008.1"/>
</dbReference>
<dbReference type="InterPro" id="IPR047641">
    <property type="entry name" value="ABC_transpr_MalK/UgpC-like"/>
</dbReference>
<evidence type="ECO:0000256" key="4">
    <source>
        <dbReference type="ARBA" id="ARBA00022741"/>
    </source>
</evidence>
<dbReference type="GO" id="GO:0140359">
    <property type="term" value="F:ABC-type transporter activity"/>
    <property type="evidence" value="ECO:0007669"/>
    <property type="project" value="UniProtKB-ARBA"/>
</dbReference>
<dbReference type="GO" id="GO:0005524">
    <property type="term" value="F:ATP binding"/>
    <property type="evidence" value="ECO:0007669"/>
    <property type="project" value="UniProtKB-KW"/>
</dbReference>
<dbReference type="Pfam" id="PF08402">
    <property type="entry name" value="TOBE_2"/>
    <property type="match status" value="1"/>
</dbReference>
<dbReference type="SMART" id="SM00382">
    <property type="entry name" value="AAA"/>
    <property type="match status" value="1"/>
</dbReference>
<feature type="domain" description="ABC transporter" evidence="8">
    <location>
        <begin position="4"/>
        <end position="240"/>
    </location>
</feature>
<evidence type="ECO:0000313" key="9">
    <source>
        <dbReference type="EMBL" id="PKR56908.1"/>
    </source>
</evidence>
<dbReference type="InterPro" id="IPR003439">
    <property type="entry name" value="ABC_transporter-like_ATP-bd"/>
</dbReference>
<evidence type="ECO:0000313" key="10">
    <source>
        <dbReference type="Proteomes" id="UP000233332"/>
    </source>
</evidence>
<evidence type="ECO:0000256" key="3">
    <source>
        <dbReference type="ARBA" id="ARBA00022475"/>
    </source>
</evidence>
<keyword evidence="2" id="KW-0813">Transport</keyword>
<comment type="caution">
    <text evidence="9">The sequence shown here is derived from an EMBL/GenBank/DDBJ whole genome shotgun (WGS) entry which is preliminary data.</text>
</comment>
<dbReference type="Pfam" id="PF00005">
    <property type="entry name" value="ABC_tran"/>
    <property type="match status" value="1"/>
</dbReference>
<dbReference type="PROSITE" id="PS00211">
    <property type="entry name" value="ABC_TRANSPORTER_1"/>
    <property type="match status" value="1"/>
</dbReference>
<dbReference type="InterPro" id="IPR017871">
    <property type="entry name" value="ABC_transporter-like_CS"/>
</dbReference>
<dbReference type="InterPro" id="IPR013611">
    <property type="entry name" value="Transp-assoc_OB_typ2"/>
</dbReference>
<evidence type="ECO:0000256" key="6">
    <source>
        <dbReference type="ARBA" id="ARBA00022967"/>
    </source>
</evidence>
<keyword evidence="10" id="KW-1185">Reference proteome</keyword>
<dbReference type="SUPFAM" id="SSF50331">
    <property type="entry name" value="MOP-like"/>
    <property type="match status" value="1"/>
</dbReference>
<evidence type="ECO:0000256" key="2">
    <source>
        <dbReference type="ARBA" id="ARBA00022448"/>
    </source>
</evidence>
<sequence length="365" mass="39679">MADINLSRITKSFGDYRAVNQVSLDIADGEFVALLGPSGCGKTTLLRLLAGFEEPDGGVISLGGQVVADPQSNIMVTPEMRNLGIVFQSYALWPHMSVARNVGYPLEVRGLGRAERDHKIKAALDTVALGPYADRSPTELSGGQRQRVALARCLVMEPRAVLLDEPLANLDVHLRETMQQAFLDFHRRTGATMIYVTHDQAEAMAMADRIAVMDKGHIRQMAAPETLYREPADLMVAGFVGAGAVLPISNVSITDDRTCSVRLGDTDVAARICPNFVRNRAAAHAGQAGLCLRPEDVWVDDAGALRGSVEDCVYLGGRFRLSVRIGQDRDHVLPVYANRRARIGENVGLKVSDGWVFDRMQGEAA</sequence>
<dbReference type="FunFam" id="3.40.50.300:FF:000042">
    <property type="entry name" value="Maltose/maltodextrin ABC transporter, ATP-binding protein"/>
    <property type="match status" value="1"/>
</dbReference>
<keyword evidence="4" id="KW-0547">Nucleotide-binding</keyword>
<accession>A0A2N3L277</accession>
<gene>
    <name evidence="9" type="ORF">COO92_18165</name>
</gene>
<proteinExistence type="inferred from homology"/>
<protein>
    <submittedName>
        <fullName evidence="9">Spermidine/putrescine ABC transporter ATP-binding protein</fullName>
    </submittedName>
</protein>
<keyword evidence="3" id="KW-1003">Cell membrane</keyword>
<dbReference type="GO" id="GO:0016887">
    <property type="term" value="F:ATP hydrolysis activity"/>
    <property type="evidence" value="ECO:0007669"/>
    <property type="project" value="InterPro"/>
</dbReference>
<evidence type="ECO:0000256" key="5">
    <source>
        <dbReference type="ARBA" id="ARBA00022840"/>
    </source>
</evidence>
<dbReference type="PANTHER" id="PTHR43875:SF15">
    <property type="entry name" value="TREHALOSE IMPORT ATP-BINDING PROTEIN SUGC"/>
    <property type="match status" value="1"/>
</dbReference>
<evidence type="ECO:0000259" key="8">
    <source>
        <dbReference type="PROSITE" id="PS50893"/>
    </source>
</evidence>
<evidence type="ECO:0000256" key="1">
    <source>
        <dbReference type="ARBA" id="ARBA00005417"/>
    </source>
</evidence>
<dbReference type="Gene3D" id="3.40.50.300">
    <property type="entry name" value="P-loop containing nucleotide triphosphate hydrolases"/>
    <property type="match status" value="1"/>
</dbReference>
<dbReference type="InterPro" id="IPR003593">
    <property type="entry name" value="AAA+_ATPase"/>
</dbReference>
<comment type="similarity">
    <text evidence="1">Belongs to the ABC transporter superfamily.</text>
</comment>